<dbReference type="PANTHER" id="PTHR12143">
    <property type="entry name" value="PEPTIDE N-GLYCANASE PNGASE -RELATED"/>
    <property type="match status" value="1"/>
</dbReference>
<dbReference type="Gene3D" id="1.20.1610.10">
    <property type="entry name" value="alpha-1,2-mannosidases domains"/>
    <property type="match status" value="1"/>
</dbReference>
<sequence>MMLKNVDGTPPEDSQFPGWAGNTSYLEKGYIPADAAYNKKGQDDDRAFPGSATMEYALADCSVALVAQGQGDTPNAQALRERGGNWANVWDPQLSSQGETGFPRVRNVDGSWGQGDPTSANVGCQEGTPWQYQWLTMQDMPGLIKAQGGDAKTVSRLDAFFDLPGIMKDPEGTARKSWVIGALNYDNSFRFNPNNEPDTHTPWLYDYVGQPAKASAVSSAAQSLFVNKPSGVTGNDDLGAMSSWYVFAALGIYPGMFGTGDFLLSAPSFSSATLKLPEGKVLTLSAPTAKTDKLQFIDALNLGGQSIDRSHLNWSELKAGGDLKFTLGTDSDSAWETSATARPKSPCTSVPTIANVPPLSAEVNKSLTAQVATIDAKPSLLTGARAEVVWKNGSKNTAEIQPQGMGQIVTLKQSFNNSGLQEGVLNIFDGTGAMILSTNVTVQVSEASLPAVTPTPTVPSGESAHPETGPSADTSVSADASSDLANTGASPALPILLGILLLIVGLVLLLAIRRGRGAKHS</sequence>
<organism evidence="4 5">
    <name type="scientific">Renibacterium salmoninarum (strain ATCC 33209 / DSM 20767 / JCM 11484 / NBRC 15589 / NCIMB 2235)</name>
    <dbReference type="NCBI Taxonomy" id="288705"/>
    <lineage>
        <taxon>Bacteria</taxon>
        <taxon>Bacillati</taxon>
        <taxon>Actinomycetota</taxon>
        <taxon>Actinomycetes</taxon>
        <taxon>Micrococcales</taxon>
        <taxon>Micrococcaceae</taxon>
        <taxon>Renibacterium</taxon>
    </lineage>
</organism>
<reference evidence="5" key="1">
    <citation type="journal article" date="2008" name="J. Bacteriol.">
        <title>Genome sequence of the fish pathogen Renibacterium salmoninarum suggests reductive evolution away from an environmental Arthrobacter ancestor.</title>
        <authorList>
            <person name="Wiens G.D."/>
            <person name="Rockey D.D."/>
            <person name="Wu Z."/>
            <person name="Chang J."/>
            <person name="Levy R."/>
            <person name="Crane S."/>
            <person name="Chen D.S."/>
            <person name="Capri G.R."/>
            <person name="Burnett J.R."/>
            <person name="Sudheesh P.S."/>
            <person name="Schipma M.J."/>
            <person name="Burd H."/>
            <person name="Bhattacharyya A."/>
            <person name="Rhodes L.D."/>
            <person name="Kaul R."/>
            <person name="Strom M.S."/>
        </authorList>
    </citation>
    <scope>NUCLEOTIDE SEQUENCE [LARGE SCALE GENOMIC DNA]</scope>
    <source>
        <strain evidence="5">ATCC 33209 / DSM 20767 / JCM 11484 / NBRC 15589 / NCIMB 2235</strain>
    </source>
</reference>
<keyword evidence="2" id="KW-0812">Transmembrane</keyword>
<dbReference type="eggNOG" id="COG3537">
    <property type="taxonomic scope" value="Bacteria"/>
</dbReference>
<evidence type="ECO:0000313" key="5">
    <source>
        <dbReference type="Proteomes" id="UP000002007"/>
    </source>
</evidence>
<name>A9WTL6_RENSM</name>
<gene>
    <name evidence="4" type="ordered locus">RSal33209_2813</name>
</gene>
<keyword evidence="5" id="KW-1185">Reference proteome</keyword>
<protein>
    <recommendedName>
        <fullName evidence="3">Glycosyl hydrolase family 92 domain-containing protein</fullName>
    </recommendedName>
</protein>
<feature type="domain" description="Glycosyl hydrolase family 92" evidence="3">
    <location>
        <begin position="2"/>
        <end position="328"/>
    </location>
</feature>
<dbReference type="EMBL" id="CP000910">
    <property type="protein sequence ID" value="ABY24537.1"/>
    <property type="molecule type" value="Genomic_DNA"/>
</dbReference>
<proteinExistence type="predicted"/>
<feature type="compositionally biased region" description="Low complexity" evidence="1">
    <location>
        <begin position="471"/>
        <end position="483"/>
    </location>
</feature>
<feature type="transmembrane region" description="Helical" evidence="2">
    <location>
        <begin position="492"/>
        <end position="512"/>
    </location>
</feature>
<dbReference type="SMR" id="A9WTL6"/>
<evidence type="ECO:0000313" key="4">
    <source>
        <dbReference type="EMBL" id="ABY24537.1"/>
    </source>
</evidence>
<dbReference type="CAZy" id="GH92">
    <property type="family name" value="Glycoside Hydrolase Family 92"/>
</dbReference>
<dbReference type="GO" id="GO:0005829">
    <property type="term" value="C:cytosol"/>
    <property type="evidence" value="ECO:0007669"/>
    <property type="project" value="TreeGrafter"/>
</dbReference>
<dbReference type="InterPro" id="IPR012939">
    <property type="entry name" value="Glyco_hydro_92"/>
</dbReference>
<dbReference type="GO" id="GO:0006516">
    <property type="term" value="P:glycoprotein catabolic process"/>
    <property type="evidence" value="ECO:0007669"/>
    <property type="project" value="TreeGrafter"/>
</dbReference>
<dbReference type="KEGG" id="rsa:RSal33209_2813"/>
<evidence type="ECO:0000256" key="2">
    <source>
        <dbReference type="SAM" id="Phobius"/>
    </source>
</evidence>
<keyword evidence="2" id="KW-1133">Transmembrane helix</keyword>
<dbReference type="Proteomes" id="UP000002007">
    <property type="component" value="Chromosome"/>
</dbReference>
<dbReference type="Pfam" id="PF07971">
    <property type="entry name" value="Glyco_hydro_92"/>
    <property type="match status" value="1"/>
</dbReference>
<evidence type="ECO:0000259" key="3">
    <source>
        <dbReference type="Pfam" id="PF07971"/>
    </source>
</evidence>
<dbReference type="STRING" id="288705.RSal33209_2813"/>
<feature type="region of interest" description="Disordered" evidence="1">
    <location>
        <begin position="451"/>
        <end position="483"/>
    </location>
</feature>
<dbReference type="HOGENOM" id="CLU_522605_0_0_11"/>
<dbReference type="PANTHER" id="PTHR12143:SF39">
    <property type="entry name" value="SECRETED PROTEIN"/>
    <property type="match status" value="1"/>
</dbReference>
<dbReference type="InterPro" id="IPR050883">
    <property type="entry name" value="PNGase"/>
</dbReference>
<keyword evidence="2" id="KW-0472">Membrane</keyword>
<evidence type="ECO:0000256" key="1">
    <source>
        <dbReference type="SAM" id="MobiDB-lite"/>
    </source>
</evidence>
<dbReference type="GO" id="GO:0000224">
    <property type="term" value="F:peptide-N4-(N-acetyl-beta-glucosaminyl)asparagine amidase activity"/>
    <property type="evidence" value="ECO:0007669"/>
    <property type="project" value="TreeGrafter"/>
</dbReference>
<dbReference type="AlphaFoldDB" id="A9WTL6"/>
<accession>A9WTL6</accession>